<dbReference type="RefSeq" id="XP_046057662.1">
    <property type="nucleotide sequence ID" value="XM_046191485.1"/>
</dbReference>
<accession>A0A9P9R9T3</accession>
<name>A0A9P9R9T3_FUSRE</name>
<organism evidence="1 2">
    <name type="scientific">Fusarium redolens</name>
    <dbReference type="NCBI Taxonomy" id="48865"/>
    <lineage>
        <taxon>Eukaryota</taxon>
        <taxon>Fungi</taxon>
        <taxon>Dikarya</taxon>
        <taxon>Ascomycota</taxon>
        <taxon>Pezizomycotina</taxon>
        <taxon>Sordariomycetes</taxon>
        <taxon>Hypocreomycetidae</taxon>
        <taxon>Hypocreales</taxon>
        <taxon>Nectriaceae</taxon>
        <taxon>Fusarium</taxon>
        <taxon>Fusarium redolens species complex</taxon>
    </lineage>
</organism>
<dbReference type="OrthoDB" id="5003716at2759"/>
<dbReference type="Proteomes" id="UP000720189">
    <property type="component" value="Unassembled WGS sequence"/>
</dbReference>
<evidence type="ECO:0000313" key="2">
    <source>
        <dbReference type="Proteomes" id="UP000720189"/>
    </source>
</evidence>
<keyword evidence="2" id="KW-1185">Reference proteome</keyword>
<gene>
    <name evidence="1" type="ORF">BKA55DRAFT_552955</name>
</gene>
<dbReference type="GeneID" id="70221439"/>
<sequence length="67" mass="7401">MISKDYSLAHVPEALGMSRFRFLPPDLLRFQNSILAAVGLLGSPTILHMPIHPASRGYLRGAKVSRQ</sequence>
<proteinExistence type="predicted"/>
<reference evidence="1" key="1">
    <citation type="journal article" date="2021" name="Nat. Commun.">
        <title>Genetic determinants of endophytism in the Arabidopsis root mycobiome.</title>
        <authorList>
            <person name="Mesny F."/>
            <person name="Miyauchi S."/>
            <person name="Thiergart T."/>
            <person name="Pickel B."/>
            <person name="Atanasova L."/>
            <person name="Karlsson M."/>
            <person name="Huettel B."/>
            <person name="Barry K.W."/>
            <person name="Haridas S."/>
            <person name="Chen C."/>
            <person name="Bauer D."/>
            <person name="Andreopoulos W."/>
            <person name="Pangilinan J."/>
            <person name="LaButti K."/>
            <person name="Riley R."/>
            <person name="Lipzen A."/>
            <person name="Clum A."/>
            <person name="Drula E."/>
            <person name="Henrissat B."/>
            <person name="Kohler A."/>
            <person name="Grigoriev I.V."/>
            <person name="Martin F.M."/>
            <person name="Hacquard S."/>
        </authorList>
    </citation>
    <scope>NUCLEOTIDE SEQUENCE</scope>
    <source>
        <strain evidence="1">MPI-CAGE-AT-0023</strain>
    </source>
</reference>
<protein>
    <submittedName>
        <fullName evidence="1">Uncharacterized protein</fullName>
    </submittedName>
</protein>
<dbReference type="EMBL" id="JAGMUX010000001">
    <property type="protein sequence ID" value="KAH7270894.1"/>
    <property type="molecule type" value="Genomic_DNA"/>
</dbReference>
<dbReference type="AlphaFoldDB" id="A0A9P9R9T3"/>
<comment type="caution">
    <text evidence="1">The sequence shown here is derived from an EMBL/GenBank/DDBJ whole genome shotgun (WGS) entry which is preliminary data.</text>
</comment>
<evidence type="ECO:0000313" key="1">
    <source>
        <dbReference type="EMBL" id="KAH7270894.1"/>
    </source>
</evidence>